<gene>
    <name evidence="2" type="ORF">ACFFGY_12315</name>
</gene>
<sequence>MSVIERVRPAALAATDATEGFLTLTVSGQLCGVPVHSVRDVLGPQAITRIPLAPPEVAGSLNLRGRIVTAVELRRRLGLPDREAGAAPAMSVVVEHQNELYALLVDVVGDVVALSLNTVVANPATLDAAWRDVSRGVCRDVPGSEGSLLILLDVERVLAIG</sequence>
<evidence type="ECO:0000313" key="2">
    <source>
        <dbReference type="EMBL" id="MFC0409038.1"/>
    </source>
</evidence>
<dbReference type="SMART" id="SM00260">
    <property type="entry name" value="CheW"/>
    <property type="match status" value="1"/>
</dbReference>
<reference evidence="2 3" key="1">
    <citation type="submission" date="2024-09" db="EMBL/GenBank/DDBJ databases">
        <authorList>
            <person name="Sun Q."/>
            <person name="Mori K."/>
        </authorList>
    </citation>
    <scope>NUCLEOTIDE SEQUENCE [LARGE SCALE GENOMIC DNA]</scope>
    <source>
        <strain evidence="2 3">TBRC 5777</strain>
    </source>
</reference>
<dbReference type="InterPro" id="IPR039315">
    <property type="entry name" value="CheW"/>
</dbReference>
<dbReference type="PROSITE" id="PS50851">
    <property type="entry name" value="CHEW"/>
    <property type="match status" value="1"/>
</dbReference>
<dbReference type="RefSeq" id="WP_377044790.1">
    <property type="nucleotide sequence ID" value="NZ_JBHLUN010000008.1"/>
</dbReference>
<dbReference type="InterPro" id="IPR002545">
    <property type="entry name" value="CheW-lke_dom"/>
</dbReference>
<dbReference type="Proteomes" id="UP001589865">
    <property type="component" value="Unassembled WGS sequence"/>
</dbReference>
<dbReference type="Pfam" id="PF01584">
    <property type="entry name" value="CheW"/>
    <property type="match status" value="1"/>
</dbReference>
<dbReference type="Gene3D" id="2.40.50.180">
    <property type="entry name" value="CheA-289, Domain 4"/>
    <property type="match status" value="1"/>
</dbReference>
<proteinExistence type="predicted"/>
<evidence type="ECO:0000259" key="1">
    <source>
        <dbReference type="PROSITE" id="PS50851"/>
    </source>
</evidence>
<dbReference type="SUPFAM" id="SSF50341">
    <property type="entry name" value="CheW-like"/>
    <property type="match status" value="1"/>
</dbReference>
<organism evidence="2 3">
    <name type="scientific">Roseomonas elaeocarpi</name>
    <dbReference type="NCBI Taxonomy" id="907779"/>
    <lineage>
        <taxon>Bacteria</taxon>
        <taxon>Pseudomonadati</taxon>
        <taxon>Pseudomonadota</taxon>
        <taxon>Alphaproteobacteria</taxon>
        <taxon>Acetobacterales</taxon>
        <taxon>Roseomonadaceae</taxon>
        <taxon>Roseomonas</taxon>
    </lineage>
</organism>
<protein>
    <submittedName>
        <fullName evidence="2">Chemotaxis protein CheW</fullName>
    </submittedName>
</protein>
<dbReference type="Gene3D" id="2.30.30.40">
    <property type="entry name" value="SH3 Domains"/>
    <property type="match status" value="1"/>
</dbReference>
<accession>A0ABV6JTI3</accession>
<evidence type="ECO:0000313" key="3">
    <source>
        <dbReference type="Proteomes" id="UP001589865"/>
    </source>
</evidence>
<feature type="domain" description="CheW-like" evidence="1">
    <location>
        <begin position="18"/>
        <end position="161"/>
    </location>
</feature>
<dbReference type="InterPro" id="IPR036061">
    <property type="entry name" value="CheW-like_dom_sf"/>
</dbReference>
<comment type="caution">
    <text evidence="2">The sequence shown here is derived from an EMBL/GenBank/DDBJ whole genome shotgun (WGS) entry which is preliminary data.</text>
</comment>
<dbReference type="EMBL" id="JBHLUN010000008">
    <property type="protein sequence ID" value="MFC0409038.1"/>
    <property type="molecule type" value="Genomic_DNA"/>
</dbReference>
<dbReference type="PANTHER" id="PTHR22617:SF23">
    <property type="entry name" value="CHEMOTAXIS PROTEIN CHEW"/>
    <property type="match status" value="1"/>
</dbReference>
<keyword evidence="3" id="KW-1185">Reference proteome</keyword>
<dbReference type="PANTHER" id="PTHR22617">
    <property type="entry name" value="CHEMOTAXIS SENSOR HISTIDINE KINASE-RELATED"/>
    <property type="match status" value="1"/>
</dbReference>
<name>A0ABV6JTI3_9PROT</name>